<gene>
    <name evidence="7" type="ORF">IAB80_00040</name>
</gene>
<sequence>MDSCVSGELLWTRFKKEGGQKEFRQLFDRFYAPLCRYAFLMLKDRMEAEEVVLDMFIYLWKNREWVDIDISVERYLFRSVRNRSLNFLRTRHEKGELIDESMEISVPPGLSCVEMDDISGLVQSAVEALPPKCRKIFSLSRESGLSNAEIASEMGISVKTVEAHITRALKELRVQFKKLYSLILF</sequence>
<dbReference type="AlphaFoldDB" id="A0A9D9NKX7"/>
<dbReference type="GO" id="GO:0006352">
    <property type="term" value="P:DNA-templated transcription initiation"/>
    <property type="evidence" value="ECO:0007669"/>
    <property type="project" value="InterPro"/>
</dbReference>
<keyword evidence="4" id="KW-0804">Transcription</keyword>
<dbReference type="InterPro" id="IPR000792">
    <property type="entry name" value="Tscrpt_reg_LuxR_C"/>
</dbReference>
<evidence type="ECO:0000259" key="5">
    <source>
        <dbReference type="Pfam" id="PF04542"/>
    </source>
</evidence>
<dbReference type="InterPro" id="IPR013325">
    <property type="entry name" value="RNA_pol_sigma_r2"/>
</dbReference>
<dbReference type="InterPro" id="IPR013324">
    <property type="entry name" value="RNA_pol_sigma_r3/r4-like"/>
</dbReference>
<dbReference type="InterPro" id="IPR013249">
    <property type="entry name" value="RNA_pol_sigma70_r4_t2"/>
</dbReference>
<evidence type="ECO:0000256" key="3">
    <source>
        <dbReference type="ARBA" id="ARBA00023082"/>
    </source>
</evidence>
<reference evidence="7" key="2">
    <citation type="journal article" date="2021" name="PeerJ">
        <title>Extensive microbial diversity within the chicken gut microbiome revealed by metagenomics and culture.</title>
        <authorList>
            <person name="Gilroy R."/>
            <person name="Ravi A."/>
            <person name="Getino M."/>
            <person name="Pursley I."/>
            <person name="Horton D.L."/>
            <person name="Alikhan N.F."/>
            <person name="Baker D."/>
            <person name="Gharbi K."/>
            <person name="Hall N."/>
            <person name="Watson M."/>
            <person name="Adriaenssens E.M."/>
            <person name="Foster-Nyarko E."/>
            <person name="Jarju S."/>
            <person name="Secka A."/>
            <person name="Antonio M."/>
            <person name="Oren A."/>
            <person name="Chaudhuri R.R."/>
            <person name="La Ragione R."/>
            <person name="Hildebrand F."/>
            <person name="Pallen M.J."/>
        </authorList>
    </citation>
    <scope>NUCLEOTIDE SEQUENCE</scope>
    <source>
        <strain evidence="7">2478</strain>
    </source>
</reference>
<dbReference type="NCBIfam" id="TIGR02937">
    <property type="entry name" value="sigma70-ECF"/>
    <property type="match status" value="1"/>
</dbReference>
<evidence type="ECO:0000256" key="4">
    <source>
        <dbReference type="ARBA" id="ARBA00023163"/>
    </source>
</evidence>
<accession>A0A9D9NKX7</accession>
<dbReference type="SUPFAM" id="SSF88946">
    <property type="entry name" value="Sigma2 domain of RNA polymerase sigma factors"/>
    <property type="match status" value="1"/>
</dbReference>
<dbReference type="CDD" id="cd06171">
    <property type="entry name" value="Sigma70_r4"/>
    <property type="match status" value="1"/>
</dbReference>
<evidence type="ECO:0000256" key="1">
    <source>
        <dbReference type="ARBA" id="ARBA00010641"/>
    </source>
</evidence>
<dbReference type="Gene3D" id="1.10.1740.10">
    <property type="match status" value="1"/>
</dbReference>
<dbReference type="InterPro" id="IPR036388">
    <property type="entry name" value="WH-like_DNA-bd_sf"/>
</dbReference>
<dbReference type="PRINTS" id="PR00038">
    <property type="entry name" value="HTHLUXR"/>
</dbReference>
<dbReference type="Pfam" id="PF08281">
    <property type="entry name" value="Sigma70_r4_2"/>
    <property type="match status" value="1"/>
</dbReference>
<dbReference type="InterPro" id="IPR014284">
    <property type="entry name" value="RNA_pol_sigma-70_dom"/>
</dbReference>
<proteinExistence type="inferred from homology"/>
<dbReference type="Proteomes" id="UP000823771">
    <property type="component" value="Unassembled WGS sequence"/>
</dbReference>
<evidence type="ECO:0000313" key="7">
    <source>
        <dbReference type="EMBL" id="MBO8477287.1"/>
    </source>
</evidence>
<feature type="domain" description="RNA polymerase sigma factor 70 region 4 type 2" evidence="6">
    <location>
        <begin position="121"/>
        <end position="172"/>
    </location>
</feature>
<dbReference type="InterPro" id="IPR007627">
    <property type="entry name" value="RNA_pol_sigma70_r2"/>
</dbReference>
<dbReference type="InterPro" id="IPR039425">
    <property type="entry name" value="RNA_pol_sigma-70-like"/>
</dbReference>
<dbReference type="Pfam" id="PF04542">
    <property type="entry name" value="Sigma70_r2"/>
    <property type="match status" value="1"/>
</dbReference>
<evidence type="ECO:0000259" key="6">
    <source>
        <dbReference type="Pfam" id="PF08281"/>
    </source>
</evidence>
<name>A0A9D9NKX7_9BACT</name>
<comment type="caution">
    <text evidence="7">The sequence shown here is derived from an EMBL/GenBank/DDBJ whole genome shotgun (WGS) entry which is preliminary data.</text>
</comment>
<dbReference type="GO" id="GO:0003677">
    <property type="term" value="F:DNA binding"/>
    <property type="evidence" value="ECO:0007669"/>
    <property type="project" value="InterPro"/>
</dbReference>
<dbReference type="InterPro" id="IPR014327">
    <property type="entry name" value="RNA_pol_sigma70_bacteroid"/>
</dbReference>
<organism evidence="7 8">
    <name type="scientific">Candidatus Cryptobacteroides excrementipullorum</name>
    <dbReference type="NCBI Taxonomy" id="2840761"/>
    <lineage>
        <taxon>Bacteria</taxon>
        <taxon>Pseudomonadati</taxon>
        <taxon>Bacteroidota</taxon>
        <taxon>Bacteroidia</taxon>
        <taxon>Bacteroidales</taxon>
        <taxon>Candidatus Cryptobacteroides</taxon>
    </lineage>
</organism>
<dbReference type="PANTHER" id="PTHR43133:SF46">
    <property type="entry name" value="RNA POLYMERASE SIGMA-70 FACTOR ECF SUBFAMILY"/>
    <property type="match status" value="1"/>
</dbReference>
<comment type="similarity">
    <text evidence="1">Belongs to the sigma-70 factor family. ECF subfamily.</text>
</comment>
<dbReference type="NCBIfam" id="TIGR02985">
    <property type="entry name" value="Sig70_bacteroi1"/>
    <property type="match status" value="1"/>
</dbReference>
<dbReference type="EMBL" id="JADILZ010000001">
    <property type="protein sequence ID" value="MBO8477287.1"/>
    <property type="molecule type" value="Genomic_DNA"/>
</dbReference>
<dbReference type="GO" id="GO:0016987">
    <property type="term" value="F:sigma factor activity"/>
    <property type="evidence" value="ECO:0007669"/>
    <property type="project" value="UniProtKB-KW"/>
</dbReference>
<evidence type="ECO:0000313" key="8">
    <source>
        <dbReference type="Proteomes" id="UP000823771"/>
    </source>
</evidence>
<evidence type="ECO:0000256" key="2">
    <source>
        <dbReference type="ARBA" id="ARBA00023015"/>
    </source>
</evidence>
<feature type="domain" description="RNA polymerase sigma-70 region 2" evidence="5">
    <location>
        <begin position="26"/>
        <end position="91"/>
    </location>
</feature>
<dbReference type="PANTHER" id="PTHR43133">
    <property type="entry name" value="RNA POLYMERASE ECF-TYPE SIGMA FACTO"/>
    <property type="match status" value="1"/>
</dbReference>
<keyword evidence="3" id="KW-0731">Sigma factor</keyword>
<reference evidence="7" key="1">
    <citation type="submission" date="2020-10" db="EMBL/GenBank/DDBJ databases">
        <authorList>
            <person name="Gilroy R."/>
        </authorList>
    </citation>
    <scope>NUCLEOTIDE SEQUENCE</scope>
    <source>
        <strain evidence="7">2478</strain>
    </source>
</reference>
<protein>
    <submittedName>
        <fullName evidence="7">RNA polymerase sigma-70 factor</fullName>
    </submittedName>
</protein>
<dbReference type="SUPFAM" id="SSF88659">
    <property type="entry name" value="Sigma3 and sigma4 domains of RNA polymerase sigma factors"/>
    <property type="match status" value="1"/>
</dbReference>
<keyword evidence="2" id="KW-0805">Transcription regulation</keyword>
<dbReference type="Gene3D" id="1.10.10.10">
    <property type="entry name" value="Winged helix-like DNA-binding domain superfamily/Winged helix DNA-binding domain"/>
    <property type="match status" value="1"/>
</dbReference>